<protein>
    <submittedName>
        <fullName evidence="1">Uncharacterized protein</fullName>
    </submittedName>
</protein>
<evidence type="ECO:0000313" key="1">
    <source>
        <dbReference type="EMBL" id="KAJ3556064.1"/>
    </source>
</evidence>
<evidence type="ECO:0000313" key="2">
    <source>
        <dbReference type="Proteomes" id="UP001148662"/>
    </source>
</evidence>
<reference evidence="1" key="1">
    <citation type="submission" date="2022-07" db="EMBL/GenBank/DDBJ databases">
        <title>Genome Sequence of Phlebia brevispora.</title>
        <authorList>
            <person name="Buettner E."/>
        </authorList>
    </citation>
    <scope>NUCLEOTIDE SEQUENCE</scope>
    <source>
        <strain evidence="1">MPL23</strain>
    </source>
</reference>
<dbReference type="Proteomes" id="UP001148662">
    <property type="component" value="Unassembled WGS sequence"/>
</dbReference>
<keyword evidence="2" id="KW-1185">Reference proteome</keyword>
<organism evidence="1 2">
    <name type="scientific">Phlebia brevispora</name>
    <dbReference type="NCBI Taxonomy" id="194682"/>
    <lineage>
        <taxon>Eukaryota</taxon>
        <taxon>Fungi</taxon>
        <taxon>Dikarya</taxon>
        <taxon>Basidiomycota</taxon>
        <taxon>Agaricomycotina</taxon>
        <taxon>Agaricomycetes</taxon>
        <taxon>Polyporales</taxon>
        <taxon>Meruliaceae</taxon>
        <taxon>Phlebia</taxon>
    </lineage>
</organism>
<dbReference type="EMBL" id="JANHOG010000274">
    <property type="protein sequence ID" value="KAJ3556064.1"/>
    <property type="molecule type" value="Genomic_DNA"/>
</dbReference>
<comment type="caution">
    <text evidence="1">The sequence shown here is derived from an EMBL/GenBank/DDBJ whole genome shotgun (WGS) entry which is preliminary data.</text>
</comment>
<sequence length="642" mass="70998">MTVQTQHHDHHLHDWAVISNAPLRHGFASSNPLPLRSPSQYSSPPTAYWIPYSGTMDFVCPYGPLPHIPDDVTIPQFLLDSWHPIRPVKKELTPWFIEDATGRGITSEEIRARVFGLANELKSRWNERKTSSAFSAPITSVRVTLHYPVAIWAIHRLGGIATTANPSYTADELLHQLKLTKASILFTHSASLAPAEQAARDAGIPPERVVLIDSLTDNRTSHITLESLVHAGLSKHPLFVERQLRPGEGKTKIALLCFSSGTTGRPKAVAIPHRSLISNCIEMAFHGRVNTDYAPKGKQRYEPGQVAIAVLPFYHIYGLVVNLHFTLFHGATLVIVPKFNLSDMLKSIERYRINHLFLVPPMMVLMCKVAFPFQSSFITMVMSGAAPLSAELTRQFVEVLPQAHVGQGYGMTETCTAVTWPRVDQKIGTLGSGGQLLPGNVARILKQDGTYANFNEPGELIIKGPSMALCYLDNPEATNETFLRFEGDPDLWVRTGDEVMFNEEMEIFVLDRIKEIMKVRGFQVAPAELEGLLLDHPDVDDACVVGVPDEYSGELPMAFIVLSQNALGRIKKGGESEVAKVKEGISKYVADNKVYYKRLAGGIEFVDAIPKNPSGKLLRRFLRDKAKQMKAAASGSATKPKL</sequence>
<gene>
    <name evidence="1" type="ORF">NM688_g2238</name>
</gene>
<name>A0ACC1T944_9APHY</name>
<proteinExistence type="predicted"/>
<accession>A0ACC1T944</accession>